<keyword evidence="5 6" id="KW-0472">Membrane</keyword>
<evidence type="ECO:0000256" key="4">
    <source>
        <dbReference type="ARBA" id="ARBA00022679"/>
    </source>
</evidence>
<evidence type="ECO:0000256" key="5">
    <source>
        <dbReference type="ARBA" id="ARBA00023136"/>
    </source>
</evidence>
<dbReference type="GO" id="GO:0005886">
    <property type="term" value="C:plasma membrane"/>
    <property type="evidence" value="ECO:0007669"/>
    <property type="project" value="UniProtKB-SubCell"/>
</dbReference>
<reference evidence="8 9" key="1">
    <citation type="submission" date="2015-08" db="EMBL/GenBank/DDBJ databases">
        <authorList>
            <person name="Babu N.S."/>
            <person name="Beckwith C.J."/>
            <person name="Beseler K.G."/>
            <person name="Brison A."/>
            <person name="Carone J.V."/>
            <person name="Caskin T.P."/>
            <person name="Diamond M."/>
            <person name="Durham M.E."/>
            <person name="Foxe J.M."/>
            <person name="Go M."/>
            <person name="Henderson B.A."/>
            <person name="Jones I.B."/>
            <person name="McGettigan J.A."/>
            <person name="Micheletti S.J."/>
            <person name="Nasrallah M.E."/>
            <person name="Ortiz D."/>
            <person name="Piller C.R."/>
            <person name="Privatt S.R."/>
            <person name="Schneider S.L."/>
            <person name="Sharp S."/>
            <person name="Smith T.C."/>
            <person name="Stanton J.D."/>
            <person name="Ullery H.E."/>
            <person name="Wilson R.J."/>
            <person name="Serrano M.G."/>
            <person name="Buck G."/>
            <person name="Lee V."/>
            <person name="Wang Y."/>
            <person name="Carvalho R."/>
            <person name="Voegtly L."/>
            <person name="Shi R."/>
            <person name="Duckworth R."/>
            <person name="Johnson A."/>
            <person name="Loviza R."/>
            <person name="Walstead R."/>
            <person name="Shah Z."/>
            <person name="Kiflezghi M."/>
            <person name="Wade K."/>
            <person name="Ball S.L."/>
            <person name="Bradley K.W."/>
            <person name="Asai D.J."/>
            <person name="Bowman C.A."/>
            <person name="Russell D.A."/>
            <person name="Pope W.H."/>
            <person name="Jacobs-Sera D."/>
            <person name="Hendrix R.W."/>
            <person name="Hatfull G.F."/>
        </authorList>
    </citation>
    <scope>NUCLEOTIDE SEQUENCE [LARGE SCALE GENOMIC DNA]</scope>
    <source>
        <strain evidence="8 9">DSM 27648</strain>
    </source>
</reference>
<accession>A0A0K1QBI3</accession>
<evidence type="ECO:0000313" key="8">
    <source>
        <dbReference type="EMBL" id="AKV03093.1"/>
    </source>
</evidence>
<dbReference type="AlphaFoldDB" id="A0A0K1QBI3"/>
<dbReference type="KEGG" id="llu:AKJ09_09756"/>
<dbReference type="OrthoDB" id="5291101at2"/>
<feature type="transmembrane region" description="Helical" evidence="6">
    <location>
        <begin position="278"/>
        <end position="299"/>
    </location>
</feature>
<evidence type="ECO:0000256" key="2">
    <source>
        <dbReference type="ARBA" id="ARBA00022475"/>
    </source>
</evidence>
<evidence type="ECO:0000313" key="9">
    <source>
        <dbReference type="Proteomes" id="UP000064967"/>
    </source>
</evidence>
<sequence length="347" mass="37751">MADALDVSVVIPTFEMASHLPALWSSLDRSGVLERVREVVIVDDGSNDGNATRDALDEIARGPRGELLKVVHLPQNVGRFRARLTGAKAARGERVLFLDTRLVLPDGFGAAVAAAGAKHRSVMGHVDIDVTRNVFCLYWDRSHKFIFRRHFRDTQDVLILTAENYDRYLKGTTVFLCERELFIRASECYDDLLSDDTMLMKDMVATTPIAIDPSVRIQWVPRENARDFLARLWERGPGFVEYHVIEHQGRFFWFVVAGGVVLLAFAGLAAIAPPVAAVAAAGGVLATAASTGLFAQSIVEFVKMAPLHVAVVGTFGAAAVRGLGVNAVRALSKRYGRANPSAAAHSG</sequence>
<feature type="transmembrane region" description="Helical" evidence="6">
    <location>
        <begin position="305"/>
        <end position="328"/>
    </location>
</feature>
<proteinExistence type="predicted"/>
<feature type="transmembrane region" description="Helical" evidence="6">
    <location>
        <begin position="251"/>
        <end position="271"/>
    </location>
</feature>
<protein>
    <recommendedName>
        <fullName evidence="7">Glycosyltransferase 2-like domain-containing protein</fullName>
    </recommendedName>
</protein>
<evidence type="ECO:0000256" key="3">
    <source>
        <dbReference type="ARBA" id="ARBA00022676"/>
    </source>
</evidence>
<keyword evidence="9" id="KW-1185">Reference proteome</keyword>
<dbReference type="GO" id="GO:0016757">
    <property type="term" value="F:glycosyltransferase activity"/>
    <property type="evidence" value="ECO:0007669"/>
    <property type="project" value="UniProtKB-KW"/>
</dbReference>
<dbReference type="PANTHER" id="PTHR43646">
    <property type="entry name" value="GLYCOSYLTRANSFERASE"/>
    <property type="match status" value="1"/>
</dbReference>
<dbReference type="EMBL" id="CP012333">
    <property type="protein sequence ID" value="AKV03093.1"/>
    <property type="molecule type" value="Genomic_DNA"/>
</dbReference>
<dbReference type="Pfam" id="PF00535">
    <property type="entry name" value="Glycos_transf_2"/>
    <property type="match status" value="1"/>
</dbReference>
<dbReference type="PANTHER" id="PTHR43646:SF2">
    <property type="entry name" value="GLYCOSYLTRANSFERASE 2-LIKE DOMAIN-CONTAINING PROTEIN"/>
    <property type="match status" value="1"/>
</dbReference>
<dbReference type="SUPFAM" id="SSF53448">
    <property type="entry name" value="Nucleotide-diphospho-sugar transferases"/>
    <property type="match status" value="1"/>
</dbReference>
<keyword evidence="3" id="KW-0328">Glycosyltransferase</keyword>
<evidence type="ECO:0000259" key="7">
    <source>
        <dbReference type="Pfam" id="PF00535"/>
    </source>
</evidence>
<keyword evidence="6" id="KW-0812">Transmembrane</keyword>
<keyword evidence="6" id="KW-1133">Transmembrane helix</keyword>
<keyword evidence="4" id="KW-0808">Transferase</keyword>
<organism evidence="8 9">
    <name type="scientific">Labilithrix luteola</name>
    <dbReference type="NCBI Taxonomy" id="1391654"/>
    <lineage>
        <taxon>Bacteria</taxon>
        <taxon>Pseudomonadati</taxon>
        <taxon>Myxococcota</taxon>
        <taxon>Polyangia</taxon>
        <taxon>Polyangiales</taxon>
        <taxon>Labilitrichaceae</taxon>
        <taxon>Labilithrix</taxon>
    </lineage>
</organism>
<evidence type="ECO:0000256" key="6">
    <source>
        <dbReference type="SAM" id="Phobius"/>
    </source>
</evidence>
<dbReference type="Gene3D" id="3.90.550.10">
    <property type="entry name" value="Spore Coat Polysaccharide Biosynthesis Protein SpsA, Chain A"/>
    <property type="match status" value="1"/>
</dbReference>
<comment type="subcellular location">
    <subcellularLocation>
        <location evidence="1">Cell membrane</location>
    </subcellularLocation>
</comment>
<dbReference type="STRING" id="1391654.AKJ09_09756"/>
<gene>
    <name evidence="8" type="ORF">AKJ09_09756</name>
</gene>
<dbReference type="RefSeq" id="WP_146653914.1">
    <property type="nucleotide sequence ID" value="NZ_CP012333.1"/>
</dbReference>
<dbReference type="InterPro" id="IPR001173">
    <property type="entry name" value="Glyco_trans_2-like"/>
</dbReference>
<dbReference type="Proteomes" id="UP000064967">
    <property type="component" value="Chromosome"/>
</dbReference>
<feature type="domain" description="Glycosyltransferase 2-like" evidence="7">
    <location>
        <begin position="8"/>
        <end position="108"/>
    </location>
</feature>
<dbReference type="InterPro" id="IPR029044">
    <property type="entry name" value="Nucleotide-diphossugar_trans"/>
</dbReference>
<evidence type="ECO:0000256" key="1">
    <source>
        <dbReference type="ARBA" id="ARBA00004236"/>
    </source>
</evidence>
<keyword evidence="2" id="KW-1003">Cell membrane</keyword>
<name>A0A0K1QBI3_9BACT</name>